<dbReference type="Pfam" id="PF00644">
    <property type="entry name" value="PARP"/>
    <property type="match status" value="1"/>
</dbReference>
<keyword evidence="1" id="KW-0328">Glycosyltransferase</keyword>
<evidence type="ECO:0000313" key="5">
    <source>
        <dbReference type="EnsemblProtists" id="EKX48560"/>
    </source>
</evidence>
<keyword evidence="6" id="KW-1185">Reference proteome</keyword>
<dbReference type="PANTHER" id="PTHR45740">
    <property type="entry name" value="POLY [ADP-RIBOSE] POLYMERASE"/>
    <property type="match status" value="1"/>
</dbReference>
<protein>
    <recommendedName>
        <fullName evidence="1">Poly [ADP-ribose] polymerase</fullName>
        <shortName evidence="1">PARP</shortName>
        <ecNumber evidence="1">2.4.2.-</ecNumber>
    </recommendedName>
</protein>
<dbReference type="PROSITE" id="PS51059">
    <property type="entry name" value="PARP_CATALYTIC"/>
    <property type="match status" value="1"/>
</dbReference>
<reference evidence="4 6" key="1">
    <citation type="journal article" date="2012" name="Nature">
        <title>Algal genomes reveal evolutionary mosaicism and the fate of nucleomorphs.</title>
        <authorList>
            <consortium name="DOE Joint Genome Institute"/>
            <person name="Curtis B.A."/>
            <person name="Tanifuji G."/>
            <person name="Burki F."/>
            <person name="Gruber A."/>
            <person name="Irimia M."/>
            <person name="Maruyama S."/>
            <person name="Arias M.C."/>
            <person name="Ball S.G."/>
            <person name="Gile G.H."/>
            <person name="Hirakawa Y."/>
            <person name="Hopkins J.F."/>
            <person name="Kuo A."/>
            <person name="Rensing S.A."/>
            <person name="Schmutz J."/>
            <person name="Symeonidi A."/>
            <person name="Elias M."/>
            <person name="Eveleigh R.J."/>
            <person name="Herman E.K."/>
            <person name="Klute M.J."/>
            <person name="Nakayama T."/>
            <person name="Obornik M."/>
            <person name="Reyes-Prieto A."/>
            <person name="Armbrust E.V."/>
            <person name="Aves S.J."/>
            <person name="Beiko R.G."/>
            <person name="Coutinho P."/>
            <person name="Dacks J.B."/>
            <person name="Durnford D.G."/>
            <person name="Fast N.M."/>
            <person name="Green B.R."/>
            <person name="Grisdale C.J."/>
            <person name="Hempel F."/>
            <person name="Henrissat B."/>
            <person name="Hoppner M.P."/>
            <person name="Ishida K."/>
            <person name="Kim E."/>
            <person name="Koreny L."/>
            <person name="Kroth P.G."/>
            <person name="Liu Y."/>
            <person name="Malik S.B."/>
            <person name="Maier U.G."/>
            <person name="McRose D."/>
            <person name="Mock T."/>
            <person name="Neilson J.A."/>
            <person name="Onodera N.T."/>
            <person name="Poole A.M."/>
            <person name="Pritham E.J."/>
            <person name="Richards T.A."/>
            <person name="Rocap G."/>
            <person name="Roy S.W."/>
            <person name="Sarai C."/>
            <person name="Schaack S."/>
            <person name="Shirato S."/>
            <person name="Slamovits C.H."/>
            <person name="Spencer D.F."/>
            <person name="Suzuki S."/>
            <person name="Worden A.Z."/>
            <person name="Zauner S."/>
            <person name="Barry K."/>
            <person name="Bell C."/>
            <person name="Bharti A.K."/>
            <person name="Crow J.A."/>
            <person name="Grimwood J."/>
            <person name="Kramer R."/>
            <person name="Lindquist E."/>
            <person name="Lucas S."/>
            <person name="Salamov A."/>
            <person name="McFadden G.I."/>
            <person name="Lane C.E."/>
            <person name="Keeling P.J."/>
            <person name="Gray M.W."/>
            <person name="Grigoriev I.V."/>
            <person name="Archibald J.M."/>
        </authorList>
    </citation>
    <scope>NUCLEOTIDE SEQUENCE</scope>
    <source>
        <strain evidence="4 6">CCMP2712</strain>
    </source>
</reference>
<feature type="non-terminal residue" evidence="4">
    <location>
        <position position="176"/>
    </location>
</feature>
<reference evidence="5" key="3">
    <citation type="submission" date="2016-03" db="UniProtKB">
        <authorList>
            <consortium name="EnsemblProtists"/>
        </authorList>
    </citation>
    <scope>IDENTIFICATION</scope>
</reference>
<evidence type="ECO:0000313" key="6">
    <source>
        <dbReference type="Proteomes" id="UP000011087"/>
    </source>
</evidence>
<dbReference type="STRING" id="905079.L1JKE0"/>
<keyword evidence="1" id="KW-0520">NAD</keyword>
<dbReference type="Proteomes" id="UP000011087">
    <property type="component" value="Unassembled WGS sequence"/>
</dbReference>
<feature type="region of interest" description="Disordered" evidence="2">
    <location>
        <begin position="125"/>
        <end position="148"/>
    </location>
</feature>
<dbReference type="PANTHER" id="PTHR45740:SF2">
    <property type="entry name" value="POLY [ADP-RIBOSE] POLYMERASE"/>
    <property type="match status" value="1"/>
</dbReference>
<dbReference type="OrthoDB" id="6133115at2759"/>
<dbReference type="EC" id="2.4.2.-" evidence="1"/>
<feature type="compositionally biased region" description="Low complexity" evidence="2">
    <location>
        <begin position="127"/>
        <end position="140"/>
    </location>
</feature>
<dbReference type="OMA" id="PCARSIC"/>
<dbReference type="GO" id="GO:0005634">
    <property type="term" value="C:nucleus"/>
    <property type="evidence" value="ECO:0007669"/>
    <property type="project" value="TreeGrafter"/>
</dbReference>
<evidence type="ECO:0000259" key="3">
    <source>
        <dbReference type="PROSITE" id="PS51059"/>
    </source>
</evidence>
<dbReference type="GeneID" id="17305315"/>
<dbReference type="KEGG" id="gtt:GUITHDRAFT_60009"/>
<dbReference type="eggNOG" id="KOG4177">
    <property type="taxonomic scope" value="Eukaryota"/>
</dbReference>
<dbReference type="GO" id="GO:0003950">
    <property type="term" value="F:NAD+ poly-ADP-ribosyltransferase activity"/>
    <property type="evidence" value="ECO:0007669"/>
    <property type="project" value="UniProtKB-UniRule"/>
</dbReference>
<organism evidence="4">
    <name type="scientific">Guillardia theta (strain CCMP2712)</name>
    <name type="common">Cryptophyte</name>
    <dbReference type="NCBI Taxonomy" id="905079"/>
    <lineage>
        <taxon>Eukaryota</taxon>
        <taxon>Cryptophyceae</taxon>
        <taxon>Pyrenomonadales</taxon>
        <taxon>Geminigeraceae</taxon>
        <taxon>Guillardia</taxon>
    </lineage>
</organism>
<reference evidence="6" key="2">
    <citation type="submission" date="2012-11" db="EMBL/GenBank/DDBJ databases">
        <authorList>
            <person name="Kuo A."/>
            <person name="Curtis B.A."/>
            <person name="Tanifuji G."/>
            <person name="Burki F."/>
            <person name="Gruber A."/>
            <person name="Irimia M."/>
            <person name="Maruyama S."/>
            <person name="Arias M.C."/>
            <person name="Ball S.G."/>
            <person name="Gile G.H."/>
            <person name="Hirakawa Y."/>
            <person name="Hopkins J.F."/>
            <person name="Rensing S.A."/>
            <person name="Schmutz J."/>
            <person name="Symeonidi A."/>
            <person name="Elias M."/>
            <person name="Eveleigh R.J."/>
            <person name="Herman E.K."/>
            <person name="Klute M.J."/>
            <person name="Nakayama T."/>
            <person name="Obornik M."/>
            <person name="Reyes-Prieto A."/>
            <person name="Armbrust E.V."/>
            <person name="Aves S.J."/>
            <person name="Beiko R.G."/>
            <person name="Coutinho P."/>
            <person name="Dacks J.B."/>
            <person name="Durnford D.G."/>
            <person name="Fast N.M."/>
            <person name="Green B.R."/>
            <person name="Grisdale C."/>
            <person name="Hempe F."/>
            <person name="Henrissat B."/>
            <person name="Hoppner M.P."/>
            <person name="Ishida K.-I."/>
            <person name="Kim E."/>
            <person name="Koreny L."/>
            <person name="Kroth P.G."/>
            <person name="Liu Y."/>
            <person name="Malik S.-B."/>
            <person name="Maier U.G."/>
            <person name="McRose D."/>
            <person name="Mock T."/>
            <person name="Neilson J.A."/>
            <person name="Onodera N.T."/>
            <person name="Poole A.M."/>
            <person name="Pritham E.J."/>
            <person name="Richards T.A."/>
            <person name="Rocap G."/>
            <person name="Roy S.W."/>
            <person name="Sarai C."/>
            <person name="Schaack S."/>
            <person name="Shirato S."/>
            <person name="Slamovits C.H."/>
            <person name="Spencer D.F."/>
            <person name="Suzuki S."/>
            <person name="Worden A.Z."/>
            <person name="Zauner S."/>
            <person name="Barry K."/>
            <person name="Bell C."/>
            <person name="Bharti A.K."/>
            <person name="Crow J.A."/>
            <person name="Grimwood J."/>
            <person name="Kramer R."/>
            <person name="Lindquist E."/>
            <person name="Lucas S."/>
            <person name="Salamov A."/>
            <person name="McFadden G.I."/>
            <person name="Lane C.E."/>
            <person name="Keeling P.J."/>
            <person name="Gray M.W."/>
            <person name="Grigoriev I.V."/>
            <person name="Archibald J.M."/>
        </authorList>
    </citation>
    <scope>NUCLEOTIDE SEQUENCE</scope>
    <source>
        <strain evidence="6">CCMP2712</strain>
    </source>
</reference>
<proteinExistence type="predicted"/>
<accession>L1JKE0</accession>
<dbReference type="SUPFAM" id="SSF56399">
    <property type="entry name" value="ADP-ribosylation"/>
    <property type="match status" value="1"/>
</dbReference>
<feature type="non-terminal residue" evidence="4">
    <location>
        <position position="1"/>
    </location>
</feature>
<feature type="domain" description="PARP catalytic" evidence="3">
    <location>
        <begin position="1"/>
        <end position="176"/>
    </location>
</feature>
<evidence type="ECO:0000313" key="4">
    <source>
        <dbReference type="EMBL" id="EKX48560.1"/>
    </source>
</evidence>
<gene>
    <name evidence="4" type="ORF">GUITHDRAFT_60009</name>
</gene>
<dbReference type="HOGENOM" id="CLU_014825_3_0_1"/>
<name>L1JKE0_GUITC</name>
<dbReference type="GO" id="GO:1990404">
    <property type="term" value="F:NAD+-protein mono-ADP-ribosyltransferase activity"/>
    <property type="evidence" value="ECO:0007669"/>
    <property type="project" value="TreeGrafter"/>
</dbReference>
<dbReference type="InterPro" id="IPR051712">
    <property type="entry name" value="ARTD-AVP"/>
</dbReference>
<dbReference type="PaxDb" id="55529-EKX48560"/>
<keyword evidence="1" id="KW-0808">Transferase</keyword>
<dbReference type="EMBL" id="JH992985">
    <property type="protein sequence ID" value="EKX48560.1"/>
    <property type="molecule type" value="Genomic_DNA"/>
</dbReference>
<sequence>IRQIQRVENPRLWKEYAMKRASMAEIGSGGRRVNVQSMKEWMRLMLHPQEAANEVLLFHGTPQQNCSIITEQGFDERVSNRAGHFGTGIYFAENCTKSLSYCRSDDSRFLFLTRVLLGDPHFTQQANSSLRRPPNSSSTTLHDSVIGTPGRSAAHREFVTYDRTQTYPEFLIHIVP</sequence>
<dbReference type="RefSeq" id="XP_005835540.1">
    <property type="nucleotide sequence ID" value="XM_005835483.1"/>
</dbReference>
<dbReference type="AlphaFoldDB" id="L1JKE0"/>
<dbReference type="InterPro" id="IPR012317">
    <property type="entry name" value="Poly(ADP-ribose)pol_cat_dom"/>
</dbReference>
<dbReference type="EnsemblProtists" id="EKX48560">
    <property type="protein sequence ID" value="EKX48560"/>
    <property type="gene ID" value="GUITHDRAFT_60009"/>
</dbReference>
<evidence type="ECO:0000256" key="2">
    <source>
        <dbReference type="SAM" id="MobiDB-lite"/>
    </source>
</evidence>
<evidence type="ECO:0000256" key="1">
    <source>
        <dbReference type="RuleBase" id="RU362114"/>
    </source>
</evidence>
<dbReference type="Gene3D" id="3.90.228.10">
    <property type="match status" value="1"/>
</dbReference>